<feature type="region of interest" description="Disordered" evidence="5">
    <location>
        <begin position="424"/>
        <end position="461"/>
    </location>
</feature>
<evidence type="ECO:0000313" key="7">
    <source>
        <dbReference type="EMBL" id="TGJ76295.1"/>
    </source>
</evidence>
<evidence type="ECO:0000313" key="8">
    <source>
        <dbReference type="Proteomes" id="UP000297716"/>
    </source>
</evidence>
<evidence type="ECO:0000256" key="4">
    <source>
        <dbReference type="PROSITE-ProRule" id="PRU00723"/>
    </source>
</evidence>
<dbReference type="OrthoDB" id="410307at2759"/>
<dbReference type="SUPFAM" id="SSF90229">
    <property type="entry name" value="CCCH zinc finger"/>
    <property type="match status" value="1"/>
</dbReference>
<dbReference type="AlphaFoldDB" id="A0A4Z0Y9R8"/>
<dbReference type="PANTHER" id="PTHR46156:SF1">
    <property type="entry name" value="ZINC FINGER CCCH DOMAIN-CONTAINING PROTEIN 3"/>
    <property type="match status" value="1"/>
</dbReference>
<accession>A0A4Z0Y9R8</accession>
<dbReference type="SMART" id="SM00356">
    <property type="entry name" value="ZnF_C3H1"/>
    <property type="match status" value="4"/>
</dbReference>
<dbReference type="Proteomes" id="UP000297716">
    <property type="component" value="Unassembled WGS sequence"/>
</dbReference>
<feature type="compositionally biased region" description="Polar residues" evidence="5">
    <location>
        <begin position="127"/>
        <end position="147"/>
    </location>
</feature>
<dbReference type="GO" id="GO:0005634">
    <property type="term" value="C:nucleus"/>
    <property type="evidence" value="ECO:0007669"/>
    <property type="project" value="TreeGrafter"/>
</dbReference>
<feature type="zinc finger region" description="C3H1-type" evidence="4">
    <location>
        <begin position="367"/>
        <end position="395"/>
    </location>
</feature>
<protein>
    <recommendedName>
        <fullName evidence="6">C3H1-type domain-containing protein</fullName>
    </recommendedName>
</protein>
<proteinExistence type="predicted"/>
<dbReference type="PANTHER" id="PTHR46156">
    <property type="entry name" value="CCCH ZINGC FINGER"/>
    <property type="match status" value="1"/>
</dbReference>
<reference evidence="7 8" key="1">
    <citation type="submission" date="2019-03" db="EMBL/GenBank/DDBJ databases">
        <title>Draft genome sequence of Xylaria hypoxylon DSM 108379, a ubiquitous saprotrophic-parasitic fungi on hardwood.</title>
        <authorList>
            <person name="Buettner E."/>
            <person name="Leonhardt S."/>
            <person name="Gebauer A.M."/>
            <person name="Liers C."/>
            <person name="Hofrichter M."/>
            <person name="Kellner H."/>
        </authorList>
    </citation>
    <scope>NUCLEOTIDE SEQUENCE [LARGE SCALE GENOMIC DNA]</scope>
    <source>
        <strain evidence="7 8">DSM 108379</strain>
    </source>
</reference>
<keyword evidence="1 4" id="KW-0479">Metal-binding</keyword>
<dbReference type="InterPro" id="IPR036855">
    <property type="entry name" value="Znf_CCCH_sf"/>
</dbReference>
<feature type="domain" description="C3H1-type" evidence="6">
    <location>
        <begin position="340"/>
        <end position="366"/>
    </location>
</feature>
<feature type="region of interest" description="Disordered" evidence="5">
    <location>
        <begin position="89"/>
        <end position="112"/>
    </location>
</feature>
<feature type="compositionally biased region" description="Acidic residues" evidence="5">
    <location>
        <begin position="432"/>
        <end position="456"/>
    </location>
</feature>
<evidence type="ECO:0000256" key="3">
    <source>
        <dbReference type="ARBA" id="ARBA00022833"/>
    </source>
</evidence>
<feature type="region of interest" description="Disordered" evidence="5">
    <location>
        <begin position="125"/>
        <end position="147"/>
    </location>
</feature>
<gene>
    <name evidence="7" type="ORF">E0Z10_g10898</name>
</gene>
<dbReference type="InterPro" id="IPR000571">
    <property type="entry name" value="Znf_CCCH"/>
</dbReference>
<organism evidence="7 8">
    <name type="scientific">Xylaria hypoxylon</name>
    <dbReference type="NCBI Taxonomy" id="37992"/>
    <lineage>
        <taxon>Eukaryota</taxon>
        <taxon>Fungi</taxon>
        <taxon>Dikarya</taxon>
        <taxon>Ascomycota</taxon>
        <taxon>Pezizomycotina</taxon>
        <taxon>Sordariomycetes</taxon>
        <taxon>Xylariomycetidae</taxon>
        <taxon>Xylariales</taxon>
        <taxon>Xylariaceae</taxon>
        <taxon>Xylaria</taxon>
    </lineage>
</organism>
<dbReference type="STRING" id="37992.A0A4Z0Y9R8"/>
<dbReference type="GO" id="GO:0008270">
    <property type="term" value="F:zinc ion binding"/>
    <property type="evidence" value="ECO:0007669"/>
    <property type="project" value="UniProtKB-KW"/>
</dbReference>
<evidence type="ECO:0000256" key="1">
    <source>
        <dbReference type="ARBA" id="ARBA00022723"/>
    </source>
</evidence>
<evidence type="ECO:0000256" key="5">
    <source>
        <dbReference type="SAM" id="MobiDB-lite"/>
    </source>
</evidence>
<evidence type="ECO:0000259" key="6">
    <source>
        <dbReference type="PROSITE" id="PS50103"/>
    </source>
</evidence>
<keyword evidence="8" id="KW-1185">Reference proteome</keyword>
<feature type="zinc finger region" description="C3H1-type" evidence="4">
    <location>
        <begin position="340"/>
        <end position="366"/>
    </location>
</feature>
<sequence length="477" mass="53453">MHFHLATFIYQLHIPPIPQPPNLIQDISICHGIIGFAKNRTRSNLDYVTIQLSSVIMSTAEDQELKDRINKLASVFPNAPFARGLDYSTSSRGSYHRSAPYPQQTYRGGRGRFTPAYRNKTLVLNGGAQSTPPNQENQPLDPSTPTWVTKTDRHLQLINRDVYERETQQRTQAIEQTLKQKQLANDRREKTQFFRNLQQAGGGNMAAFSNSSKPVSRYEVEVDGVRFHVTQQGSKLVKAPDDLNPPTATPKVALLFGVKFHRTKNGNLIRHGIIQAQRRAGRIKKVNERCKAFSWTGIVFLQLKEEPTSLPISTGGGVNWLLKNDCPKGDNCDLSHDVTEERTPLCMHYANGKCNNPSCSYVHAEHSPTDPVCRAFGIYGYCEKGAQCPARHVFECPDFSNNGVCKLKGCKRLHIERASILRKANKRASSEEMGDLSSEDDDAVDSDDVDSDEAEEFIGHNDDDLGFAEQKDFIGFT</sequence>
<dbReference type="EMBL" id="SKBN01000512">
    <property type="protein sequence ID" value="TGJ76295.1"/>
    <property type="molecule type" value="Genomic_DNA"/>
</dbReference>
<keyword evidence="2 4" id="KW-0863">Zinc-finger</keyword>
<comment type="caution">
    <text evidence="7">The sequence shown here is derived from an EMBL/GenBank/DDBJ whole genome shotgun (WGS) entry which is preliminary data.</text>
</comment>
<dbReference type="Gene3D" id="4.10.1000.10">
    <property type="entry name" value="Zinc finger, CCCH-type"/>
    <property type="match status" value="2"/>
</dbReference>
<name>A0A4Z0Y9R8_9PEZI</name>
<dbReference type="PROSITE" id="PS50103">
    <property type="entry name" value="ZF_C3H1"/>
    <property type="match status" value="2"/>
</dbReference>
<evidence type="ECO:0000256" key="2">
    <source>
        <dbReference type="ARBA" id="ARBA00022771"/>
    </source>
</evidence>
<feature type="domain" description="C3H1-type" evidence="6">
    <location>
        <begin position="367"/>
        <end position="395"/>
    </location>
</feature>
<keyword evidence="3 4" id="KW-0862">Zinc</keyword>